<evidence type="ECO:0000256" key="3">
    <source>
        <dbReference type="ARBA" id="ARBA00022840"/>
    </source>
</evidence>
<name>A0A2G3E159_9FIRM</name>
<dbReference type="InterPro" id="IPR000641">
    <property type="entry name" value="CbxX/CfxQ"/>
</dbReference>
<dbReference type="GO" id="GO:0016887">
    <property type="term" value="F:ATP hydrolysis activity"/>
    <property type="evidence" value="ECO:0007669"/>
    <property type="project" value="InterPro"/>
</dbReference>
<dbReference type="Proteomes" id="UP000224563">
    <property type="component" value="Unassembled WGS sequence"/>
</dbReference>
<accession>A0A2G3E159</accession>
<evidence type="ECO:0000256" key="2">
    <source>
        <dbReference type="ARBA" id="ARBA00022741"/>
    </source>
</evidence>
<feature type="domain" description="AAA+ ATPase" evidence="4">
    <location>
        <begin position="118"/>
        <end position="257"/>
    </location>
</feature>
<dbReference type="AlphaFoldDB" id="A0A2G3E159"/>
<comment type="caution">
    <text evidence="5">The sequence shown here is derived from an EMBL/GenBank/DDBJ whole genome shotgun (WGS) entry which is preliminary data.</text>
</comment>
<keyword evidence="6" id="KW-1185">Reference proteome</keyword>
<dbReference type="InterPro" id="IPR000470">
    <property type="entry name" value="CbxX/CfqX_mono"/>
</dbReference>
<dbReference type="EMBL" id="PDYG01000112">
    <property type="protein sequence ID" value="PHU36880.1"/>
    <property type="molecule type" value="Genomic_DNA"/>
</dbReference>
<dbReference type="PANTHER" id="PTHR43392:SF2">
    <property type="entry name" value="AAA-TYPE ATPASE FAMILY PROTEIN _ ANKYRIN REPEAT FAMILY PROTEIN"/>
    <property type="match status" value="1"/>
</dbReference>
<protein>
    <recommendedName>
        <fullName evidence="4">AAA+ ATPase domain-containing protein</fullName>
    </recommendedName>
</protein>
<dbReference type="Pfam" id="PF17866">
    <property type="entry name" value="AAA_lid_6"/>
    <property type="match status" value="1"/>
</dbReference>
<organism evidence="5 6">
    <name type="scientific">Agathobacter ruminis</name>
    <dbReference type="NCBI Taxonomy" id="1712665"/>
    <lineage>
        <taxon>Bacteria</taxon>
        <taxon>Bacillati</taxon>
        <taxon>Bacillota</taxon>
        <taxon>Clostridia</taxon>
        <taxon>Lachnospirales</taxon>
        <taxon>Lachnospiraceae</taxon>
        <taxon>Agathobacter</taxon>
    </lineage>
</organism>
<dbReference type="PRINTS" id="PR00819">
    <property type="entry name" value="CBXCFQXSUPER"/>
</dbReference>
<sequence>MVIYDTFLLFGQMLLALHVEEPDEAESAFFTAYMDRMEQFLREYAVWYAGSQKQYRPVDVITEPTESEEVREQKLSALLEELNDLVGLTGVKYQVNSMINLIRVQKMRKAQGLKVTDVSKHMVFSGNPGTGKTTVARILADIYKYLGVVKQGQLIEVDRGGLVRGYVGQTATQTQTVIESALGGILFIDEAYTLTVNKGEGDFGQEAVDTLLKAMEDHRDELVVIVAGYTDLMEQFLSSNPGLKSRFNHFIHFEDYTAEELLAILQMNLKKQEYHLSEAAKAKAAEIVERMVAEKTENFANARSVRNLMEQAIAKQAGRVVQMEEGRIDKEILSTIEPEDLG</sequence>
<dbReference type="InterPro" id="IPR003593">
    <property type="entry name" value="AAA+_ATPase"/>
</dbReference>
<evidence type="ECO:0000259" key="4">
    <source>
        <dbReference type="SMART" id="SM00382"/>
    </source>
</evidence>
<reference evidence="5 6" key="1">
    <citation type="submission" date="2017-10" db="EMBL/GenBank/DDBJ databases">
        <title>Resolving the taxonomy of Roseburia spp., Eubacterium rectale and Agathobacter spp. through phylogenomic analysis.</title>
        <authorList>
            <person name="Sheridan P.O."/>
            <person name="Walker A.W."/>
            <person name="Duncan S.H."/>
            <person name="Scott K.P."/>
            <person name="Toole P.W.O."/>
            <person name="Luis P."/>
            <person name="Flint H.J."/>
        </authorList>
    </citation>
    <scope>NUCLEOTIDE SEQUENCE [LARGE SCALE GENOMIC DNA]</scope>
    <source>
        <strain evidence="5 6">JK623</strain>
    </source>
</reference>
<evidence type="ECO:0000313" key="5">
    <source>
        <dbReference type="EMBL" id="PHU36880.1"/>
    </source>
</evidence>
<dbReference type="Pfam" id="PF00004">
    <property type="entry name" value="AAA"/>
    <property type="match status" value="1"/>
</dbReference>
<dbReference type="InterPro" id="IPR003959">
    <property type="entry name" value="ATPase_AAA_core"/>
</dbReference>
<dbReference type="CDD" id="cd00009">
    <property type="entry name" value="AAA"/>
    <property type="match status" value="1"/>
</dbReference>
<dbReference type="SUPFAM" id="SSF52540">
    <property type="entry name" value="P-loop containing nucleoside triphosphate hydrolases"/>
    <property type="match status" value="1"/>
</dbReference>
<dbReference type="InterPro" id="IPR027417">
    <property type="entry name" value="P-loop_NTPase"/>
</dbReference>
<keyword evidence="3" id="KW-0067">ATP-binding</keyword>
<dbReference type="Gene3D" id="1.10.8.60">
    <property type="match status" value="1"/>
</dbReference>
<gene>
    <name evidence="5" type="ORF">CSX02_10930</name>
</gene>
<evidence type="ECO:0000313" key="6">
    <source>
        <dbReference type="Proteomes" id="UP000224563"/>
    </source>
</evidence>
<dbReference type="InterPro" id="IPR041627">
    <property type="entry name" value="AAA_lid_6"/>
</dbReference>
<comment type="similarity">
    <text evidence="1">Belongs to the CbxX/CfxQ family.</text>
</comment>
<reference evidence="5 6" key="2">
    <citation type="submission" date="2017-10" db="EMBL/GenBank/DDBJ databases">
        <authorList>
            <person name="Banno H."/>
            <person name="Chua N.-H."/>
        </authorList>
    </citation>
    <scope>NUCLEOTIDE SEQUENCE [LARGE SCALE GENOMIC DNA]</scope>
    <source>
        <strain evidence="5 6">JK623</strain>
    </source>
</reference>
<dbReference type="SMART" id="SM00382">
    <property type="entry name" value="AAA"/>
    <property type="match status" value="1"/>
</dbReference>
<dbReference type="FunFam" id="3.40.50.300:FF:000216">
    <property type="entry name" value="Type VII secretion ATPase EccA"/>
    <property type="match status" value="1"/>
</dbReference>
<dbReference type="InterPro" id="IPR050773">
    <property type="entry name" value="CbxX/CfxQ_RuBisCO_ESX"/>
</dbReference>
<dbReference type="PANTHER" id="PTHR43392">
    <property type="entry name" value="AAA-TYPE ATPASE FAMILY PROTEIN / ANKYRIN REPEAT FAMILY PROTEIN"/>
    <property type="match status" value="1"/>
</dbReference>
<dbReference type="Gene3D" id="3.40.50.300">
    <property type="entry name" value="P-loop containing nucleotide triphosphate hydrolases"/>
    <property type="match status" value="1"/>
</dbReference>
<keyword evidence="2" id="KW-0547">Nucleotide-binding</keyword>
<proteinExistence type="inferred from homology"/>
<evidence type="ECO:0000256" key="1">
    <source>
        <dbReference type="ARBA" id="ARBA00010378"/>
    </source>
</evidence>
<dbReference type="PRINTS" id="PR00820">
    <property type="entry name" value="CBXXCFQX"/>
</dbReference>
<dbReference type="GO" id="GO:0005524">
    <property type="term" value="F:ATP binding"/>
    <property type="evidence" value="ECO:0007669"/>
    <property type="project" value="UniProtKB-KW"/>
</dbReference>